<comment type="function">
    <text evidence="1">DNA polymerase III is a complex, multichain enzyme responsible for most of the replicative synthesis in bacteria. The epsilon subunit contain the editing function and is a proofreading 3'-5' exonuclease.</text>
</comment>
<comment type="caution">
    <text evidence="4">The sequence shown here is derived from an EMBL/GenBank/DDBJ whole genome shotgun (WGS) entry which is preliminary data.</text>
</comment>
<dbReference type="SMART" id="SM00479">
    <property type="entry name" value="EXOIII"/>
    <property type="match status" value="1"/>
</dbReference>
<dbReference type="SMART" id="SM00465">
    <property type="entry name" value="GIYc"/>
    <property type="match status" value="1"/>
</dbReference>
<dbReference type="InterPro" id="IPR036397">
    <property type="entry name" value="RNaseH_sf"/>
</dbReference>
<dbReference type="SUPFAM" id="SSF53098">
    <property type="entry name" value="Ribonuclease H-like"/>
    <property type="match status" value="1"/>
</dbReference>
<evidence type="ECO:0000313" key="4">
    <source>
        <dbReference type="EMBL" id="KIC92722.1"/>
    </source>
</evidence>
<dbReference type="Pfam" id="PF01541">
    <property type="entry name" value="GIY-YIG"/>
    <property type="match status" value="1"/>
</dbReference>
<name>A0A0C1KYC9_9BACT</name>
<dbReference type="CDD" id="cd06127">
    <property type="entry name" value="DEDDh"/>
    <property type="match status" value="1"/>
</dbReference>
<dbReference type="Gene3D" id="3.30.420.10">
    <property type="entry name" value="Ribonuclease H-like superfamily/Ribonuclease H"/>
    <property type="match status" value="1"/>
</dbReference>
<accession>A0A0C1KYC9</accession>
<dbReference type="RefSeq" id="WP_039143815.1">
    <property type="nucleotide sequence ID" value="NZ_JSVC01000029.1"/>
</dbReference>
<organism evidence="4 5">
    <name type="scientific">Flavihumibacter solisilvae</name>
    <dbReference type="NCBI Taxonomy" id="1349421"/>
    <lineage>
        <taxon>Bacteria</taxon>
        <taxon>Pseudomonadati</taxon>
        <taxon>Bacteroidota</taxon>
        <taxon>Chitinophagia</taxon>
        <taxon>Chitinophagales</taxon>
        <taxon>Chitinophagaceae</taxon>
        <taxon>Flavihumibacter</taxon>
    </lineage>
</organism>
<dbReference type="GO" id="GO:0003887">
    <property type="term" value="F:DNA-directed DNA polymerase activity"/>
    <property type="evidence" value="ECO:0007669"/>
    <property type="project" value="InterPro"/>
</dbReference>
<dbReference type="PANTHER" id="PTHR30231">
    <property type="entry name" value="DNA POLYMERASE III SUBUNIT EPSILON"/>
    <property type="match status" value="1"/>
</dbReference>
<dbReference type="PANTHER" id="PTHR30231:SF37">
    <property type="entry name" value="EXODEOXYRIBONUCLEASE 10"/>
    <property type="match status" value="1"/>
</dbReference>
<dbReference type="PROSITE" id="PS50164">
    <property type="entry name" value="GIY_YIG"/>
    <property type="match status" value="1"/>
</dbReference>
<comment type="subunit">
    <text evidence="2">DNA polymerase III contains a core (composed of alpha, epsilon and theta chains) that associates with a tau subunit. This core dimerizes to form the POLIII' complex. PolIII' associates with the gamma complex (composed of gamma, delta, delta', psi and chi chains) and with the beta chain to form the complete DNA polymerase III complex.</text>
</comment>
<dbReference type="GO" id="GO:0006289">
    <property type="term" value="P:nucleotide-excision repair"/>
    <property type="evidence" value="ECO:0007669"/>
    <property type="project" value="InterPro"/>
</dbReference>
<dbReference type="Pfam" id="PF00929">
    <property type="entry name" value="RNase_T"/>
    <property type="match status" value="1"/>
</dbReference>
<dbReference type="Gene3D" id="3.40.1440.10">
    <property type="entry name" value="GIY-YIG endonuclease"/>
    <property type="match status" value="1"/>
</dbReference>
<dbReference type="InterPro" id="IPR047296">
    <property type="entry name" value="GIY-YIG_UvrC_Cho"/>
</dbReference>
<dbReference type="STRING" id="1349421.OI18_21230"/>
<evidence type="ECO:0000313" key="5">
    <source>
        <dbReference type="Proteomes" id="UP000031408"/>
    </source>
</evidence>
<dbReference type="InterPro" id="IPR035901">
    <property type="entry name" value="GIY-YIG_endonuc_sf"/>
</dbReference>
<dbReference type="InterPro" id="IPR013520">
    <property type="entry name" value="Ribonucl_H"/>
</dbReference>
<dbReference type="InterPro" id="IPR000305">
    <property type="entry name" value="GIY-YIG_endonuc"/>
</dbReference>
<dbReference type="AlphaFoldDB" id="A0A0C1KYC9"/>
<evidence type="ECO:0000259" key="3">
    <source>
        <dbReference type="PROSITE" id="PS50164"/>
    </source>
</evidence>
<dbReference type="Proteomes" id="UP000031408">
    <property type="component" value="Unassembled WGS sequence"/>
</dbReference>
<feature type="domain" description="GIY-YIG" evidence="3">
    <location>
        <begin position="196"/>
        <end position="274"/>
    </location>
</feature>
<keyword evidence="5" id="KW-1185">Reference proteome</keyword>
<evidence type="ECO:0000256" key="2">
    <source>
        <dbReference type="ARBA" id="ARBA00026073"/>
    </source>
</evidence>
<evidence type="ECO:0000256" key="1">
    <source>
        <dbReference type="ARBA" id="ARBA00025483"/>
    </source>
</evidence>
<sequence length="447" mass="50968">MFAIVDIETTGGFATSNGITEIAIILHNGREVEGYYSTLVNPRQLIPRYVTALTGINNDMVAGAPVFEEVAETVNNLLDGRIFVAHNVNFDYSFLKQQLENCGYPFQLKKLCTVRIARKLYSGLPSYSLGNLCRSLGIDLQNRHRAEGDARATATLFEKMLRDDEKGMIASMMKGRSAEQYLPPNLPLADIQALPFSPGVYYFENEKKEVIYIGKAVNLNNRVKSHFSNNDGGRRKQELLRQVHHIRYTVCCSELMALILESQEIRRLWPAFNRSQKKYHHKYGLYSYEDGRGYLRLVIEKKRPHLPAIYTFDWLPEGQAFIRKLTAAACGANEVQSHVEEQVIEEPAESYNKRINDAISDMKRQLPTFVLVEKDLFAGKDYAVYVVEKGRFYGMGYTCDPFGIPLTIEEWKKNIDPSADNDYIRGLLYQFAGKNSITRLNIQEAKP</sequence>
<dbReference type="SUPFAM" id="SSF82771">
    <property type="entry name" value="GIY-YIG endonuclease"/>
    <property type="match status" value="1"/>
</dbReference>
<dbReference type="OrthoDB" id="9803913at2"/>
<dbReference type="GO" id="GO:0045004">
    <property type="term" value="P:DNA replication proofreading"/>
    <property type="evidence" value="ECO:0007669"/>
    <property type="project" value="TreeGrafter"/>
</dbReference>
<dbReference type="GO" id="GO:0003677">
    <property type="term" value="F:DNA binding"/>
    <property type="evidence" value="ECO:0007669"/>
    <property type="project" value="InterPro"/>
</dbReference>
<gene>
    <name evidence="4" type="ORF">OI18_21230</name>
</gene>
<dbReference type="NCBIfam" id="TIGR00573">
    <property type="entry name" value="dnaq"/>
    <property type="match status" value="1"/>
</dbReference>
<protein>
    <recommendedName>
        <fullName evidence="3">GIY-YIG domain-containing protein</fullName>
    </recommendedName>
</protein>
<dbReference type="InterPro" id="IPR012337">
    <property type="entry name" value="RNaseH-like_sf"/>
</dbReference>
<dbReference type="InterPro" id="IPR006054">
    <property type="entry name" value="DnaQ"/>
</dbReference>
<dbReference type="GO" id="GO:0008408">
    <property type="term" value="F:3'-5' exonuclease activity"/>
    <property type="evidence" value="ECO:0007669"/>
    <property type="project" value="TreeGrafter"/>
</dbReference>
<dbReference type="FunFam" id="3.30.420.10:FF:000045">
    <property type="entry name" value="3'-5' exonuclease DinG"/>
    <property type="match status" value="1"/>
</dbReference>
<dbReference type="GO" id="GO:0005829">
    <property type="term" value="C:cytosol"/>
    <property type="evidence" value="ECO:0007669"/>
    <property type="project" value="TreeGrafter"/>
</dbReference>
<proteinExistence type="predicted"/>
<dbReference type="EMBL" id="JSVC01000029">
    <property type="protein sequence ID" value="KIC92722.1"/>
    <property type="molecule type" value="Genomic_DNA"/>
</dbReference>
<reference evidence="4 5" key="1">
    <citation type="submission" date="2014-11" db="EMBL/GenBank/DDBJ databases">
        <title>Genome sequence of Flavihumibacter solisilvae 3-3.</title>
        <authorList>
            <person name="Zhou G."/>
            <person name="Li M."/>
            <person name="Wang G."/>
        </authorList>
    </citation>
    <scope>NUCLEOTIDE SEQUENCE [LARGE SCALE GENOMIC DNA]</scope>
    <source>
        <strain evidence="4 5">3-3</strain>
    </source>
</reference>
<dbReference type="CDD" id="cd10434">
    <property type="entry name" value="GIY-YIG_UvrC_Cho"/>
    <property type="match status" value="1"/>
</dbReference>